<sequence length="62" mass="7383">MEARYLGRENGIFLFCLRIPEELQARFGGEKFIRKTSKRETLMWPPSRLPLSRLLMMLFGLH</sequence>
<proteinExistence type="predicted"/>
<dbReference type="Proteomes" id="UP000035489">
    <property type="component" value="Unassembled WGS sequence"/>
</dbReference>
<dbReference type="EMBL" id="LCYG01000016">
    <property type="protein sequence ID" value="KLK93956.1"/>
    <property type="molecule type" value="Genomic_DNA"/>
</dbReference>
<evidence type="ECO:0000313" key="2">
    <source>
        <dbReference type="Proteomes" id="UP000035489"/>
    </source>
</evidence>
<accession>A0A0H1RGJ3</accession>
<organism evidence="1 2">
    <name type="scientific">Microvirga vignae</name>
    <dbReference type="NCBI Taxonomy" id="1225564"/>
    <lineage>
        <taxon>Bacteria</taxon>
        <taxon>Pseudomonadati</taxon>
        <taxon>Pseudomonadota</taxon>
        <taxon>Alphaproteobacteria</taxon>
        <taxon>Hyphomicrobiales</taxon>
        <taxon>Methylobacteriaceae</taxon>
        <taxon>Microvirga</taxon>
    </lineage>
</organism>
<gene>
    <name evidence="1" type="ORF">AA309_05635</name>
</gene>
<protein>
    <submittedName>
        <fullName evidence="1">Uncharacterized protein</fullName>
    </submittedName>
</protein>
<keyword evidence="2" id="KW-1185">Reference proteome</keyword>
<comment type="caution">
    <text evidence="1">The sequence shown here is derived from an EMBL/GenBank/DDBJ whole genome shotgun (WGS) entry which is preliminary data.</text>
</comment>
<dbReference type="PATRIC" id="fig|1225564.3.peg.1593"/>
<dbReference type="AlphaFoldDB" id="A0A0H1RGJ3"/>
<reference evidence="1 2" key="1">
    <citation type="submission" date="2015-05" db="EMBL/GenBank/DDBJ databases">
        <title>Draft genome sequence of Microvirga vignae strain BR3299, a novel nitrogen fixing bacteria isolated from Brazil semi-aired region.</title>
        <authorList>
            <person name="Zilli J.E."/>
            <person name="Passos S.R."/>
            <person name="Leite J."/>
            <person name="Baldani J.I."/>
            <person name="Xavier G.R."/>
            <person name="Rumjaneck N.G."/>
            <person name="Simoes-Araujo J.L."/>
        </authorList>
    </citation>
    <scope>NUCLEOTIDE SEQUENCE [LARGE SCALE GENOMIC DNA]</scope>
    <source>
        <strain evidence="1 2">BR3299</strain>
    </source>
</reference>
<name>A0A0H1RGJ3_9HYPH</name>
<evidence type="ECO:0000313" key="1">
    <source>
        <dbReference type="EMBL" id="KLK93956.1"/>
    </source>
</evidence>